<proteinExistence type="predicted"/>
<name>W9H3Q1_9PROT</name>
<dbReference type="RefSeq" id="WP_037451312.1">
    <property type="nucleotide sequence ID" value="NZ_AVFL01000007.1"/>
</dbReference>
<protein>
    <submittedName>
        <fullName evidence="2">Uncharacterized protein</fullName>
    </submittedName>
</protein>
<comment type="caution">
    <text evidence="2">The sequence shown here is derived from an EMBL/GenBank/DDBJ whole genome shotgun (WGS) entry which is preliminary data.</text>
</comment>
<feature type="region of interest" description="Disordered" evidence="1">
    <location>
        <begin position="325"/>
        <end position="349"/>
    </location>
</feature>
<keyword evidence="3" id="KW-1185">Reference proteome</keyword>
<dbReference type="OrthoDB" id="2077946at2"/>
<accession>W9H3Q1</accession>
<reference evidence="2 3" key="1">
    <citation type="submission" date="2013-08" db="EMBL/GenBank/DDBJ databases">
        <title>The genome sequence of Skermanella stibiiresistens.</title>
        <authorList>
            <person name="Zhu W."/>
            <person name="Wang G."/>
        </authorList>
    </citation>
    <scope>NUCLEOTIDE SEQUENCE [LARGE SCALE GENOMIC DNA]</scope>
    <source>
        <strain evidence="2 3">SB22</strain>
    </source>
</reference>
<dbReference type="Pfam" id="PF13289">
    <property type="entry name" value="SIR2_2"/>
    <property type="match status" value="1"/>
</dbReference>
<evidence type="ECO:0000256" key="1">
    <source>
        <dbReference type="SAM" id="MobiDB-lite"/>
    </source>
</evidence>
<dbReference type="STRING" id="1385369.N825_34970"/>
<gene>
    <name evidence="2" type="ORF">N825_34970</name>
</gene>
<evidence type="ECO:0000313" key="3">
    <source>
        <dbReference type="Proteomes" id="UP000019486"/>
    </source>
</evidence>
<evidence type="ECO:0000313" key="2">
    <source>
        <dbReference type="EMBL" id="EWY40659.1"/>
    </source>
</evidence>
<dbReference type="AlphaFoldDB" id="W9H3Q1"/>
<dbReference type="Proteomes" id="UP000019486">
    <property type="component" value="Unassembled WGS sequence"/>
</dbReference>
<dbReference type="EMBL" id="AVFL01000007">
    <property type="protein sequence ID" value="EWY40659.1"/>
    <property type="molecule type" value="Genomic_DNA"/>
</dbReference>
<organism evidence="2 3">
    <name type="scientific">Skermanella stibiiresistens SB22</name>
    <dbReference type="NCBI Taxonomy" id="1385369"/>
    <lineage>
        <taxon>Bacteria</taxon>
        <taxon>Pseudomonadati</taxon>
        <taxon>Pseudomonadota</taxon>
        <taxon>Alphaproteobacteria</taxon>
        <taxon>Rhodospirillales</taxon>
        <taxon>Azospirillaceae</taxon>
        <taxon>Skermanella</taxon>
    </lineage>
</organism>
<sequence length="808" mass="91961">MRENLLDRIDDLADRVLAGEVVFFVGAGFSYDTEKNSAERLVGRLLARFYALHQVLTDKVRWLVDDDKVRDNAEALRKGLIATFNLDRHMKECGLAPERSEPKDWVKNEGLAREKIISGLAREYYVLNDWMCNAYGEMLDHMLGQAMTGQAKRTIQTELAAADRHFLDLLKSKDETSDLEPVDLNRLRLLTSPSRGKALFLDTMGFRQPEVMGGDPDNRDFVRVIESYSERLLPRHHLLARLAREGLCPTLITTNFDLLLEGAYRLAGFQPRRGPAGEEAIVREAAASRHADLDAKPGADRPCFPPTRWPSYERITRAHQYYYRPSRGRFSGGPPTEEKTADTPPTLKGGQQAASIVKIHGCAETYRHACDGPSEESGTLAEVLSSLVFTFREIQNWRQDSWSRDLLLTLLRTRTMVFCGYSTADPVLHDTFRTVYEEMASRFKHHAFAETSKRRQEDAPAFFLASARSREFHALEVLRSASQAIGVNRVSLTEHPNYLEFFYRDDDHRRFPNLDEVLSWLVHRVYRLRQRQALESELRGIATLLMKEGGVESGAVRRIIESFDKLCEAERKSVKETTLARVEDGDAIRSAAERARIALERVTGWTVHFHPRLLREFALAELRLRKGYVGTQEIKPLRGTPWYFAAGENFGWTAWGVVVELALRRIATHLISNNAGDWRDPRHWHPPGPWIETCPGNFPVVDLSLDEDCVSPVRIVIRHRELDEPVSATVENDGLPRRRITWNLTLDRLPWSRVEGDDLTPDAESLWAWASGADSDGKDVPAAGKDWYEKLSEAVKPEYLFKAEGGRS</sequence>